<dbReference type="GO" id="GO:0005524">
    <property type="term" value="F:ATP binding"/>
    <property type="evidence" value="ECO:0007669"/>
    <property type="project" value="UniProtKB-KW"/>
</dbReference>
<dbReference type="InterPro" id="IPR017871">
    <property type="entry name" value="ABC_transporter-like_CS"/>
</dbReference>
<dbReference type="PANTHER" id="PTHR43335:SF4">
    <property type="entry name" value="ABC TRANSPORTER, ATP-BINDING PROTEIN"/>
    <property type="match status" value="1"/>
</dbReference>
<keyword evidence="3" id="KW-0547">Nucleotide-binding</keyword>
<evidence type="ECO:0000256" key="4">
    <source>
        <dbReference type="ARBA" id="ARBA00022840"/>
    </source>
</evidence>
<dbReference type="EMBL" id="BDQX01000036">
    <property type="protein sequence ID" value="GBG06037.1"/>
    <property type="molecule type" value="Genomic_DNA"/>
</dbReference>
<evidence type="ECO:0000256" key="2">
    <source>
        <dbReference type="ARBA" id="ARBA00022448"/>
    </source>
</evidence>
<gene>
    <name evidence="6" type="ORF">PAT3040_00530</name>
</gene>
<dbReference type="InterPro" id="IPR003593">
    <property type="entry name" value="AAA+_ATPase"/>
</dbReference>
<evidence type="ECO:0000256" key="1">
    <source>
        <dbReference type="ARBA" id="ARBA00005417"/>
    </source>
</evidence>
<dbReference type="PANTHER" id="PTHR43335">
    <property type="entry name" value="ABC TRANSPORTER, ATP-BINDING PROTEIN"/>
    <property type="match status" value="1"/>
</dbReference>
<dbReference type="InterPro" id="IPR003439">
    <property type="entry name" value="ABC_transporter-like_ATP-bd"/>
</dbReference>
<feature type="domain" description="ABC transporter" evidence="5">
    <location>
        <begin position="22"/>
        <end position="250"/>
    </location>
</feature>
<dbReference type="Gene3D" id="3.40.50.300">
    <property type="entry name" value="P-loop containing nucleotide triphosphate hydrolases"/>
    <property type="match status" value="1"/>
</dbReference>
<dbReference type="Proteomes" id="UP000245202">
    <property type="component" value="Unassembled WGS sequence"/>
</dbReference>
<comment type="caution">
    <text evidence="6">The sequence shown here is derived from an EMBL/GenBank/DDBJ whole genome shotgun (WGS) entry which is preliminary data.</text>
</comment>
<accession>A0A2R5EHQ6</accession>
<dbReference type="GO" id="GO:0016887">
    <property type="term" value="F:ATP hydrolysis activity"/>
    <property type="evidence" value="ECO:0007669"/>
    <property type="project" value="InterPro"/>
</dbReference>
<protein>
    <submittedName>
        <fullName evidence="6">ABC transporter ATP-binding protein</fullName>
    </submittedName>
</protein>
<keyword evidence="7" id="KW-1185">Reference proteome</keyword>
<dbReference type="PROSITE" id="PS50893">
    <property type="entry name" value="ABC_TRANSPORTER_2"/>
    <property type="match status" value="1"/>
</dbReference>
<name>A0A2R5EHQ6_9BACL</name>
<dbReference type="SMART" id="SM00382">
    <property type="entry name" value="AAA"/>
    <property type="match status" value="1"/>
</dbReference>
<evidence type="ECO:0000259" key="5">
    <source>
        <dbReference type="PROSITE" id="PS50893"/>
    </source>
</evidence>
<keyword evidence="4 6" id="KW-0067">ATP-binding</keyword>
<dbReference type="AlphaFoldDB" id="A0A2R5EHQ6"/>
<comment type="similarity">
    <text evidence="1">Belongs to the ABC transporter superfamily.</text>
</comment>
<dbReference type="Pfam" id="PF00005">
    <property type="entry name" value="ABC_tran"/>
    <property type="match status" value="1"/>
</dbReference>
<sequence>MVDMNKRNSAAEARSDRNETVLQLDNVSKIIGGKKLVNGLSFEVKSGEIVGLLGPNGAGKTTTIRMIVGLIGMSEGDVRIGGSSVSKSFEAAIRHIGAIIENPEFYPYMTGLDNLKQFQRMTEGVSEERIREVTALVGLQDAMNKKVKAYSLGMRQRLGIAQALLHKPKVLILDEPTNGLDPAGIREMRDYLKLIADKERIGILVSSHMLSEMELMCSRVVVIQEGKLIAVRSINHNGSEEKSSMSLSLEVTDVELASRTLAALNKAELLSKDADRGMLAVKVKHEDIPSLVKALTDAGVGLYRLEEIKSSLEDEFMKWTGANRSA</sequence>
<evidence type="ECO:0000313" key="6">
    <source>
        <dbReference type="EMBL" id="GBG06037.1"/>
    </source>
</evidence>
<dbReference type="RefSeq" id="WP_258234795.1">
    <property type="nucleotide sequence ID" value="NZ_BDQX01000036.1"/>
</dbReference>
<dbReference type="PROSITE" id="PS00211">
    <property type="entry name" value="ABC_TRANSPORTER_1"/>
    <property type="match status" value="1"/>
</dbReference>
<dbReference type="SUPFAM" id="SSF52540">
    <property type="entry name" value="P-loop containing nucleoside triphosphate hydrolases"/>
    <property type="match status" value="1"/>
</dbReference>
<evidence type="ECO:0000256" key="3">
    <source>
        <dbReference type="ARBA" id="ARBA00022741"/>
    </source>
</evidence>
<keyword evidence="2" id="KW-0813">Transport</keyword>
<evidence type="ECO:0000313" key="7">
    <source>
        <dbReference type="Proteomes" id="UP000245202"/>
    </source>
</evidence>
<reference evidence="6 7" key="1">
    <citation type="submission" date="2017-08" db="EMBL/GenBank/DDBJ databases">
        <title>Substantial Increase in Enzyme Production by Combined Drug-Resistance Mutations in Paenibacillus agaridevorans.</title>
        <authorList>
            <person name="Tanaka Y."/>
            <person name="Funane K."/>
            <person name="Hosaka T."/>
            <person name="Shiwa Y."/>
            <person name="Fujita N."/>
            <person name="Miyazaki T."/>
            <person name="Yoshikawa H."/>
            <person name="Murakami K."/>
            <person name="Kasahara K."/>
            <person name="Inaoka T."/>
            <person name="Hiraga Y."/>
            <person name="Ochi K."/>
        </authorList>
    </citation>
    <scope>NUCLEOTIDE SEQUENCE [LARGE SCALE GENOMIC DNA]</scope>
    <source>
        <strain evidence="6 7">T-3040</strain>
    </source>
</reference>
<organism evidence="6 7">
    <name type="scientific">Paenibacillus agaridevorans</name>
    <dbReference type="NCBI Taxonomy" id="171404"/>
    <lineage>
        <taxon>Bacteria</taxon>
        <taxon>Bacillati</taxon>
        <taxon>Bacillota</taxon>
        <taxon>Bacilli</taxon>
        <taxon>Bacillales</taxon>
        <taxon>Paenibacillaceae</taxon>
        <taxon>Paenibacillus</taxon>
    </lineage>
</organism>
<proteinExistence type="inferred from homology"/>
<dbReference type="InterPro" id="IPR027417">
    <property type="entry name" value="P-loop_NTPase"/>
</dbReference>